<dbReference type="NCBIfam" id="NF001262">
    <property type="entry name" value="PRK00226.1-3"/>
    <property type="match status" value="1"/>
</dbReference>
<sequence>MGKALHRHLILTSARSDGFHTALRVLPWGDTARMPRAVFFRLWPPGRRHRPPRRGVTSAREESRPPTRAARARTSEELITVTETQTQVTWLTQDAHDRLKAELDDLVAQRPVIAQKINAAREEGDLKENGGYHAAREEQGVMEARIRHLQELLHTAKVGETPTESGTAVPGTVLTVRFEGDDDTETFLLGSREEGAHGELEVYSPNSPLGSALLGAKAGDTVSYDLPDGGSMQVTLISAEPYRP</sequence>
<comment type="caution">
    <text evidence="12">The sequence shown here is derived from an EMBL/GenBank/DDBJ whole genome shotgun (WGS) entry which is preliminary data.</text>
</comment>
<evidence type="ECO:0000256" key="9">
    <source>
        <dbReference type="SAM" id="MobiDB-lite"/>
    </source>
</evidence>
<dbReference type="GO" id="GO:0032784">
    <property type="term" value="P:regulation of DNA-templated transcription elongation"/>
    <property type="evidence" value="ECO:0007669"/>
    <property type="project" value="UniProtKB-UniRule"/>
</dbReference>
<dbReference type="GO" id="GO:0006354">
    <property type="term" value="P:DNA-templated transcription elongation"/>
    <property type="evidence" value="ECO:0007669"/>
    <property type="project" value="TreeGrafter"/>
</dbReference>
<keyword evidence="13" id="KW-1185">Reference proteome</keyword>
<dbReference type="InterPro" id="IPR022691">
    <property type="entry name" value="Tscrpt_elong_fac_GreA/B_N"/>
</dbReference>
<feature type="domain" description="Transcription elongation factor GreA/GreB N-terminal" evidence="11">
    <location>
        <begin position="90"/>
        <end position="158"/>
    </location>
</feature>
<comment type="function">
    <text evidence="6 8">Necessary for efficient RNA polymerase transcription elongation past template-encoded arresting sites. The arresting sites in DNA have the property of trapping a certain fraction of elongating RNA polymerases that pass through, resulting in locked ternary complexes. Cleavage of the nascent transcript by cleavage factors such as GreA or GreB allows the resumption of elongation from the new 3'terminus. GreA releases sequences of 2 to 3 nucleotides.</text>
</comment>
<proteinExistence type="inferred from homology"/>
<organism evidence="12 13">
    <name type="scientific">Actinomycetospora cinnamomea</name>
    <dbReference type="NCBI Taxonomy" id="663609"/>
    <lineage>
        <taxon>Bacteria</taxon>
        <taxon>Bacillati</taxon>
        <taxon>Actinomycetota</taxon>
        <taxon>Actinomycetes</taxon>
        <taxon>Pseudonocardiales</taxon>
        <taxon>Pseudonocardiaceae</taxon>
        <taxon>Actinomycetospora</taxon>
    </lineage>
</organism>
<dbReference type="PROSITE" id="PS00830">
    <property type="entry name" value="GREAB_2"/>
    <property type="match status" value="1"/>
</dbReference>
<evidence type="ECO:0000259" key="10">
    <source>
        <dbReference type="Pfam" id="PF01272"/>
    </source>
</evidence>
<dbReference type="FunFam" id="1.10.287.180:FF:000001">
    <property type="entry name" value="Transcription elongation factor GreA"/>
    <property type="match status" value="1"/>
</dbReference>
<evidence type="ECO:0000256" key="1">
    <source>
        <dbReference type="ARBA" id="ARBA00008213"/>
    </source>
</evidence>
<dbReference type="GO" id="GO:0070063">
    <property type="term" value="F:RNA polymerase binding"/>
    <property type="evidence" value="ECO:0007669"/>
    <property type="project" value="InterPro"/>
</dbReference>
<feature type="domain" description="Transcription elongation factor GreA/GreB C-terminal" evidence="10">
    <location>
        <begin position="166"/>
        <end position="240"/>
    </location>
</feature>
<keyword evidence="5 8" id="KW-0804">Transcription</keyword>
<dbReference type="Proteomes" id="UP000245639">
    <property type="component" value="Unassembled WGS sequence"/>
</dbReference>
<dbReference type="EMBL" id="QEKW01000018">
    <property type="protein sequence ID" value="PVZ04220.1"/>
    <property type="molecule type" value="Genomic_DNA"/>
</dbReference>
<dbReference type="InterPro" id="IPR023459">
    <property type="entry name" value="Tscrpt_elong_fac_GreA/B_fam"/>
</dbReference>
<evidence type="ECO:0000313" key="12">
    <source>
        <dbReference type="EMBL" id="PVZ04220.1"/>
    </source>
</evidence>
<dbReference type="Gene3D" id="3.10.50.30">
    <property type="entry name" value="Transcription elongation factor, GreA/GreB, C-terminal domain"/>
    <property type="match status" value="1"/>
</dbReference>
<evidence type="ECO:0000256" key="4">
    <source>
        <dbReference type="ARBA" id="ARBA00023125"/>
    </source>
</evidence>
<dbReference type="SUPFAM" id="SSF46557">
    <property type="entry name" value="GreA transcript cleavage protein, N-terminal domain"/>
    <property type="match status" value="1"/>
</dbReference>
<evidence type="ECO:0000256" key="7">
    <source>
        <dbReference type="ARBA" id="ARBA00030776"/>
    </source>
</evidence>
<dbReference type="InterPro" id="IPR018151">
    <property type="entry name" value="TF_GreA/GreB_CS"/>
</dbReference>
<dbReference type="GO" id="GO:0003746">
    <property type="term" value="F:translation elongation factor activity"/>
    <property type="evidence" value="ECO:0007669"/>
    <property type="project" value="UniProtKB-KW"/>
</dbReference>
<gene>
    <name evidence="8" type="primary">greA</name>
    <name evidence="12" type="ORF">C8D89_1187</name>
</gene>
<keyword evidence="3 8" id="KW-0805">Transcription regulation</keyword>
<dbReference type="PANTHER" id="PTHR30437">
    <property type="entry name" value="TRANSCRIPTION ELONGATION FACTOR GREA"/>
    <property type="match status" value="1"/>
</dbReference>
<dbReference type="SUPFAM" id="SSF54534">
    <property type="entry name" value="FKBP-like"/>
    <property type="match status" value="1"/>
</dbReference>
<dbReference type="HAMAP" id="MF_00105">
    <property type="entry name" value="GreA_GreB"/>
    <property type="match status" value="1"/>
</dbReference>
<dbReference type="Gene3D" id="1.10.287.180">
    <property type="entry name" value="Transcription elongation factor, GreA/GreB, N-terminal domain"/>
    <property type="match status" value="1"/>
</dbReference>
<reference evidence="12 13" key="1">
    <citation type="submission" date="2018-04" db="EMBL/GenBank/DDBJ databases">
        <title>Genomic Encyclopedia of Type Strains, Phase IV (KMG-IV): sequencing the most valuable type-strain genomes for metagenomic binning, comparative biology and taxonomic classification.</title>
        <authorList>
            <person name="Goeker M."/>
        </authorList>
    </citation>
    <scope>NUCLEOTIDE SEQUENCE [LARGE SCALE GENOMIC DNA]</scope>
    <source>
        <strain evidence="12 13">DSM 45771</strain>
    </source>
</reference>
<dbReference type="InterPro" id="IPR036953">
    <property type="entry name" value="GreA/GreB_C_sf"/>
</dbReference>
<keyword evidence="12" id="KW-0648">Protein biosynthesis</keyword>
<evidence type="ECO:0000256" key="8">
    <source>
        <dbReference type="HAMAP-Rule" id="MF_00105"/>
    </source>
</evidence>
<comment type="similarity">
    <text evidence="1 8">Belongs to the GreA/GreB family.</text>
</comment>
<evidence type="ECO:0000313" key="13">
    <source>
        <dbReference type="Proteomes" id="UP000245639"/>
    </source>
</evidence>
<accession>A0A2U1EWW0</accession>
<name>A0A2U1EWW0_9PSEU</name>
<evidence type="ECO:0000256" key="3">
    <source>
        <dbReference type="ARBA" id="ARBA00023015"/>
    </source>
</evidence>
<evidence type="ECO:0000256" key="2">
    <source>
        <dbReference type="ARBA" id="ARBA00013729"/>
    </source>
</evidence>
<dbReference type="InterPro" id="IPR036805">
    <property type="entry name" value="Tscrpt_elong_fac_GreA/B_N_sf"/>
</dbReference>
<dbReference type="GO" id="GO:0003677">
    <property type="term" value="F:DNA binding"/>
    <property type="evidence" value="ECO:0007669"/>
    <property type="project" value="UniProtKB-UniRule"/>
</dbReference>
<dbReference type="AlphaFoldDB" id="A0A2U1EWW0"/>
<evidence type="ECO:0000256" key="6">
    <source>
        <dbReference type="ARBA" id="ARBA00024916"/>
    </source>
</evidence>
<dbReference type="PROSITE" id="PS00829">
    <property type="entry name" value="GREAB_1"/>
    <property type="match status" value="1"/>
</dbReference>
<protein>
    <recommendedName>
        <fullName evidence="2 8">Transcription elongation factor GreA</fullName>
    </recommendedName>
    <alternativeName>
        <fullName evidence="7 8">Transcript cleavage factor GreA</fullName>
    </alternativeName>
</protein>
<dbReference type="Pfam" id="PF03449">
    <property type="entry name" value="GreA_GreB_N"/>
    <property type="match status" value="1"/>
</dbReference>
<evidence type="ECO:0000259" key="11">
    <source>
        <dbReference type="Pfam" id="PF03449"/>
    </source>
</evidence>
<dbReference type="PANTHER" id="PTHR30437:SF4">
    <property type="entry name" value="TRANSCRIPTION ELONGATION FACTOR GREA"/>
    <property type="match status" value="1"/>
</dbReference>
<dbReference type="InterPro" id="IPR001437">
    <property type="entry name" value="Tscrpt_elong_fac_GreA/B_C"/>
</dbReference>
<feature type="region of interest" description="Disordered" evidence="9">
    <location>
        <begin position="44"/>
        <end position="73"/>
    </location>
</feature>
<dbReference type="Pfam" id="PF01272">
    <property type="entry name" value="GreA_GreB"/>
    <property type="match status" value="1"/>
</dbReference>
<keyword evidence="12" id="KW-0251">Elongation factor</keyword>
<evidence type="ECO:0000256" key="5">
    <source>
        <dbReference type="ARBA" id="ARBA00023163"/>
    </source>
</evidence>
<dbReference type="InterPro" id="IPR028624">
    <property type="entry name" value="Tscrpt_elong_fac_GreA/B"/>
</dbReference>
<keyword evidence="4 8" id="KW-0238">DNA-binding</keyword>